<sequence>MDLASISHIYKYINLLLLFWTIITISGIKYHGKCGSVLQDDHILTNYSTRGHLRDVFPEISDRASRITVISEENVNNPGTSDTSHFMCNIDKGRFAFLPSSTSKNIRAHNYIAYSPQKKWHLNYPGGEISINRVDLIPYASNYEGILPIYNIHAIIGHFTLLAGNRIIDDSDTLLRRKNFKSITTKPVTYPASDITVGLVKVLRSHKVITVKSFFEAQFGINAVTDKKYADYTATVSKILFDELSSSGYDDLSSLFYHKFKTMDNAALSRGYRILFLEHIKNGENQKLLKTFVDIFHDPFLADVYVHEAASSVLRRTYIDGWILSLIFLSTLKYLGVEFLKRTLVFQNFKENFCSGNTSEHLSQNPTMSLSYEVKSSEAAKRESLRKIYDNTLISCFDSRHFKFFISLYCDKLSTTNSMDTLADKKYKCNFDSTFIPLDLVPNVNGKHTFEDLLDRSLCMSKKLSLTHISEFVREDMSKIPKRSLRNMDDISWISFLMLRHSLHNIFLSLEIPIIGNPSASCTGENSRKLSDLLDSLSNLTGVNQELKEYYHILSTRVFFKRKKGDKVCSVGDFMARLNDLSTVSEDDIREIDRFINAPLHLTFFGNPISSTVTKKDDLGDTIHKIRDCVKNKKFDVHDIYIFMRALLDKNMSGSAAASMLFILIPNLTFLTWTHFHLFVCAFEHDIETNNADSLSEVLDLMIKMGCRPEPVMYARFFNLCNITKKVCFPTSQYFSQRKLIWNHFHNFVRQDYRIYPEVFTKYGIRNMRRVSLDMYNSLFEAAASSGMYREGLIAFKKLLEDLEGLYQLIPFSSWNFITRILNGSQVDSRLISIVYQCTQSSVNVSFDNSTHLPAHIPTRKSVLAGEIISMLDKHLNKL</sequence>
<name>L1LC66_THEEQ</name>
<accession>L1LC66</accession>
<dbReference type="VEuPathDB" id="PiroplasmaDB:BEWA_014950"/>
<dbReference type="Proteomes" id="UP000031512">
    <property type="component" value="Unassembled WGS sequence"/>
</dbReference>
<evidence type="ECO:0000313" key="1">
    <source>
        <dbReference type="EMBL" id="EKX72936.1"/>
    </source>
</evidence>
<protein>
    <submittedName>
        <fullName evidence="1">Uncharacterized protein</fullName>
    </submittedName>
</protein>
<dbReference type="KEGG" id="beq:BEWA_014950"/>
<dbReference type="EMBL" id="ACOU01000004">
    <property type="protein sequence ID" value="EKX72936.1"/>
    <property type="molecule type" value="Genomic_DNA"/>
</dbReference>
<reference evidence="1 2" key="1">
    <citation type="journal article" date="2012" name="BMC Genomics">
        <title>Comparative genomic analysis and phylogenetic position of Theileria equi.</title>
        <authorList>
            <person name="Kappmeyer L.S."/>
            <person name="Thiagarajan M."/>
            <person name="Herndon D.R."/>
            <person name="Ramsay J.D."/>
            <person name="Caler E."/>
            <person name="Djikeng A."/>
            <person name="Gillespie J.J."/>
            <person name="Lau A.O."/>
            <person name="Roalson E.H."/>
            <person name="Silva J.C."/>
            <person name="Silva M.G."/>
            <person name="Suarez C.E."/>
            <person name="Ueti M.W."/>
            <person name="Nene V.M."/>
            <person name="Mealey R.H."/>
            <person name="Knowles D.P."/>
            <person name="Brayton K.A."/>
        </authorList>
    </citation>
    <scope>NUCLEOTIDE SEQUENCE [LARGE SCALE GENOMIC DNA]</scope>
    <source>
        <strain evidence="1 2">WA</strain>
    </source>
</reference>
<evidence type="ECO:0000313" key="2">
    <source>
        <dbReference type="Proteomes" id="UP000031512"/>
    </source>
</evidence>
<dbReference type="OrthoDB" id="10651170at2759"/>
<organism evidence="1 2">
    <name type="scientific">Theileria equi strain WA</name>
    <dbReference type="NCBI Taxonomy" id="1537102"/>
    <lineage>
        <taxon>Eukaryota</taxon>
        <taxon>Sar</taxon>
        <taxon>Alveolata</taxon>
        <taxon>Apicomplexa</taxon>
        <taxon>Aconoidasida</taxon>
        <taxon>Piroplasmida</taxon>
        <taxon>Theileriidae</taxon>
        <taxon>Theileria</taxon>
    </lineage>
</organism>
<proteinExistence type="predicted"/>
<gene>
    <name evidence="1" type="ORF">BEWA_014950</name>
</gene>
<keyword evidence="2" id="KW-1185">Reference proteome</keyword>
<dbReference type="GeneID" id="15804571"/>
<comment type="caution">
    <text evidence="1">The sequence shown here is derived from an EMBL/GenBank/DDBJ whole genome shotgun (WGS) entry which is preliminary data.</text>
</comment>
<dbReference type="AlphaFoldDB" id="L1LC66"/>
<dbReference type="eggNOG" id="ENOG502QXDP">
    <property type="taxonomic scope" value="Eukaryota"/>
</dbReference>
<dbReference type="RefSeq" id="XP_004832388.1">
    <property type="nucleotide sequence ID" value="XM_004832331.1"/>
</dbReference>